<dbReference type="PROSITE" id="PS50042">
    <property type="entry name" value="CNMP_BINDING_3"/>
    <property type="match status" value="1"/>
</dbReference>
<evidence type="ECO:0000259" key="5">
    <source>
        <dbReference type="PROSITE" id="PS51063"/>
    </source>
</evidence>
<organism evidence="6 7">
    <name type="scientific">Isachenkonia alkalipeptolytica</name>
    <dbReference type="NCBI Taxonomy" id="2565777"/>
    <lineage>
        <taxon>Bacteria</taxon>
        <taxon>Bacillati</taxon>
        <taxon>Bacillota</taxon>
        <taxon>Clostridia</taxon>
        <taxon>Eubacteriales</taxon>
        <taxon>Clostridiaceae</taxon>
        <taxon>Isachenkonia</taxon>
    </lineage>
</organism>
<proteinExistence type="predicted"/>
<sequence>MASAKEYLERIPMFSGLKKEELELLSRYEVEKTYQKGDVIFMEGDPGKAVYYIKSGKIKLYKTSLEGKEVTLNILGPGSIFAEVTMFSERDYPATAMVLENALVGMIRNDDLERIVRENGNIALSLIKELNQRLYYAQMKIKDMALHDVNGRVAKVLLDLAYRYGKKNSRGIQIDLKMTKTEIANIVGTSRETVSRSLSQLKNDEVIDMKGKLVYIKSLEDLEELSL</sequence>
<dbReference type="AlphaFoldDB" id="A0AA43XJE1"/>
<dbReference type="PROSITE" id="PS51063">
    <property type="entry name" value="HTH_CRP_2"/>
    <property type="match status" value="1"/>
</dbReference>
<reference evidence="6 7" key="1">
    <citation type="submission" date="2019-04" db="EMBL/GenBank/DDBJ databases">
        <title>Isachenkonia alkalipeptolytica gen. nov. sp. nov. a new anaerobic, alkiliphilic organothrophic bacterium capable to reduce synthesized ferrihydrite isolated from a soda lake.</title>
        <authorList>
            <person name="Toshchakov S.V."/>
            <person name="Zavarzina D.G."/>
            <person name="Zhilina T.N."/>
            <person name="Kostrikina N.A."/>
            <person name="Kublanov I.V."/>
        </authorList>
    </citation>
    <scope>NUCLEOTIDE SEQUENCE [LARGE SCALE GENOMIC DNA]</scope>
    <source>
        <strain evidence="6 7">Z-1701</strain>
    </source>
</reference>
<dbReference type="InterPro" id="IPR018490">
    <property type="entry name" value="cNMP-bd_dom_sf"/>
</dbReference>
<feature type="domain" description="HTH crp-type" evidence="5">
    <location>
        <begin position="147"/>
        <end position="220"/>
    </location>
</feature>
<feature type="domain" description="Cyclic nucleotide-binding" evidence="4">
    <location>
        <begin position="13"/>
        <end position="133"/>
    </location>
</feature>
<dbReference type="InterPro" id="IPR012318">
    <property type="entry name" value="HTH_CRP"/>
</dbReference>
<dbReference type="InterPro" id="IPR014710">
    <property type="entry name" value="RmlC-like_jellyroll"/>
</dbReference>
<keyword evidence="3" id="KW-0804">Transcription</keyword>
<dbReference type="Proteomes" id="UP000449710">
    <property type="component" value="Unassembled WGS sequence"/>
</dbReference>
<dbReference type="SMART" id="SM00100">
    <property type="entry name" value="cNMP"/>
    <property type="match status" value="1"/>
</dbReference>
<dbReference type="CDD" id="cd00092">
    <property type="entry name" value="HTH_CRP"/>
    <property type="match status" value="1"/>
</dbReference>
<dbReference type="Pfam" id="PF13545">
    <property type="entry name" value="HTH_Crp_2"/>
    <property type="match status" value="1"/>
</dbReference>
<dbReference type="Gene3D" id="2.60.120.10">
    <property type="entry name" value="Jelly Rolls"/>
    <property type="match status" value="1"/>
</dbReference>
<dbReference type="PANTHER" id="PTHR24567:SF74">
    <property type="entry name" value="HTH-TYPE TRANSCRIPTIONAL REGULATOR ARCR"/>
    <property type="match status" value="1"/>
</dbReference>
<keyword evidence="1" id="KW-0805">Transcription regulation</keyword>
<dbReference type="InterPro" id="IPR000595">
    <property type="entry name" value="cNMP-bd_dom"/>
</dbReference>
<comment type="caution">
    <text evidence="6">The sequence shown here is derived from an EMBL/GenBank/DDBJ whole genome shotgun (WGS) entry which is preliminary data.</text>
</comment>
<dbReference type="InterPro" id="IPR036388">
    <property type="entry name" value="WH-like_DNA-bd_sf"/>
</dbReference>
<dbReference type="SUPFAM" id="SSF46785">
    <property type="entry name" value="Winged helix' DNA-binding domain"/>
    <property type="match status" value="1"/>
</dbReference>
<dbReference type="Gene3D" id="1.10.10.10">
    <property type="entry name" value="Winged helix-like DNA-binding domain superfamily/Winged helix DNA-binding domain"/>
    <property type="match status" value="1"/>
</dbReference>
<keyword evidence="7" id="KW-1185">Reference proteome</keyword>
<dbReference type="InterPro" id="IPR050397">
    <property type="entry name" value="Env_Response_Regulators"/>
</dbReference>
<dbReference type="GO" id="GO:0005829">
    <property type="term" value="C:cytosol"/>
    <property type="evidence" value="ECO:0007669"/>
    <property type="project" value="TreeGrafter"/>
</dbReference>
<name>A0AA43XJE1_9CLOT</name>
<protein>
    <submittedName>
        <fullName evidence="6">Crp/Fnr family transcriptional regulator</fullName>
    </submittedName>
</protein>
<evidence type="ECO:0000256" key="3">
    <source>
        <dbReference type="ARBA" id="ARBA00023163"/>
    </source>
</evidence>
<evidence type="ECO:0000259" key="4">
    <source>
        <dbReference type="PROSITE" id="PS50042"/>
    </source>
</evidence>
<dbReference type="CDD" id="cd00038">
    <property type="entry name" value="CAP_ED"/>
    <property type="match status" value="1"/>
</dbReference>
<dbReference type="PANTHER" id="PTHR24567">
    <property type="entry name" value="CRP FAMILY TRANSCRIPTIONAL REGULATORY PROTEIN"/>
    <property type="match status" value="1"/>
</dbReference>
<dbReference type="SMART" id="SM00419">
    <property type="entry name" value="HTH_CRP"/>
    <property type="match status" value="1"/>
</dbReference>
<dbReference type="PRINTS" id="PR00034">
    <property type="entry name" value="HTHCRP"/>
</dbReference>
<gene>
    <name evidence="6" type="ORF">ISALK_02665</name>
</gene>
<accession>A0AA43XJE1</accession>
<evidence type="ECO:0000313" key="7">
    <source>
        <dbReference type="Proteomes" id="UP000449710"/>
    </source>
</evidence>
<dbReference type="GO" id="GO:0003700">
    <property type="term" value="F:DNA-binding transcription factor activity"/>
    <property type="evidence" value="ECO:0007669"/>
    <property type="project" value="TreeGrafter"/>
</dbReference>
<dbReference type="EMBL" id="SUMG01000002">
    <property type="protein sequence ID" value="NBG87396.1"/>
    <property type="molecule type" value="Genomic_DNA"/>
</dbReference>
<dbReference type="SUPFAM" id="SSF51206">
    <property type="entry name" value="cAMP-binding domain-like"/>
    <property type="match status" value="1"/>
</dbReference>
<evidence type="ECO:0000256" key="2">
    <source>
        <dbReference type="ARBA" id="ARBA00023125"/>
    </source>
</evidence>
<keyword evidence="2" id="KW-0238">DNA-binding</keyword>
<dbReference type="InterPro" id="IPR036390">
    <property type="entry name" value="WH_DNA-bd_sf"/>
</dbReference>
<dbReference type="RefSeq" id="WP_160718760.1">
    <property type="nucleotide sequence ID" value="NZ_SUMG01000002.1"/>
</dbReference>
<evidence type="ECO:0000256" key="1">
    <source>
        <dbReference type="ARBA" id="ARBA00023015"/>
    </source>
</evidence>
<dbReference type="GO" id="GO:0003677">
    <property type="term" value="F:DNA binding"/>
    <property type="evidence" value="ECO:0007669"/>
    <property type="project" value="UniProtKB-KW"/>
</dbReference>
<evidence type="ECO:0000313" key="6">
    <source>
        <dbReference type="EMBL" id="NBG87396.1"/>
    </source>
</evidence>
<dbReference type="Pfam" id="PF00027">
    <property type="entry name" value="cNMP_binding"/>
    <property type="match status" value="1"/>
</dbReference>